<dbReference type="RefSeq" id="WP_126952483.1">
    <property type="nucleotide sequence ID" value="NZ_RZHD01000004.1"/>
</dbReference>
<protein>
    <recommendedName>
        <fullName evidence="3">STAS domain-containing protein</fullName>
    </recommendedName>
</protein>
<sequence length="79" mass="8758">MSLIFKGNVAHLVDQVTVEDAETLLEWLTQQPVGKVNLKKLEHLHAANLQVLMATCPKVTAWPANPDTRAWLDAALQQS</sequence>
<accession>A0A433LF51</accession>
<comment type="caution">
    <text evidence="1">The sequence shown here is derived from an EMBL/GenBank/DDBJ whole genome shotgun (WGS) entry which is preliminary data.</text>
</comment>
<evidence type="ECO:0008006" key="3">
    <source>
        <dbReference type="Google" id="ProtNLM"/>
    </source>
</evidence>
<organism evidence="1 2">
    <name type="scientific">Vreelandella populi</name>
    <dbReference type="NCBI Taxonomy" id="2498858"/>
    <lineage>
        <taxon>Bacteria</taxon>
        <taxon>Pseudomonadati</taxon>
        <taxon>Pseudomonadota</taxon>
        <taxon>Gammaproteobacteria</taxon>
        <taxon>Oceanospirillales</taxon>
        <taxon>Halomonadaceae</taxon>
        <taxon>Vreelandella</taxon>
    </lineage>
</organism>
<dbReference type="Proteomes" id="UP000286912">
    <property type="component" value="Unassembled WGS sequence"/>
</dbReference>
<reference evidence="1 2" key="1">
    <citation type="submission" date="2018-12" db="EMBL/GenBank/DDBJ databases">
        <title>three novel Halomonas strain isolated from plants.</title>
        <authorList>
            <person name="Sun C."/>
        </authorList>
    </citation>
    <scope>NUCLEOTIDE SEQUENCE [LARGE SCALE GENOMIC DNA]</scope>
    <source>
        <strain evidence="1 2">RC</strain>
    </source>
</reference>
<proteinExistence type="predicted"/>
<dbReference type="EMBL" id="RZHD01000004">
    <property type="protein sequence ID" value="RUR47916.1"/>
    <property type="molecule type" value="Genomic_DNA"/>
</dbReference>
<dbReference type="AlphaFoldDB" id="A0A433LF51"/>
<evidence type="ECO:0000313" key="2">
    <source>
        <dbReference type="Proteomes" id="UP000286912"/>
    </source>
</evidence>
<dbReference type="OrthoDB" id="7585928at2"/>
<keyword evidence="2" id="KW-1185">Reference proteome</keyword>
<name>A0A433LF51_9GAMM</name>
<evidence type="ECO:0000313" key="1">
    <source>
        <dbReference type="EMBL" id="RUR47916.1"/>
    </source>
</evidence>
<gene>
    <name evidence="1" type="ORF">ELY37_06565</name>
</gene>